<sequence length="87" mass="9693">MGNFRTSALLCTGQRVCGALVVELFAAKADLHPQGLFMAKALFLKVISGLSTENSALYQDYQVFRYTFDVENQRRKNSCGVVAMLRL</sequence>
<organism evidence="1 2">
    <name type="scientific">Roseateles rivi</name>
    <dbReference type="NCBI Taxonomy" id="3299028"/>
    <lineage>
        <taxon>Bacteria</taxon>
        <taxon>Pseudomonadati</taxon>
        <taxon>Pseudomonadota</taxon>
        <taxon>Betaproteobacteria</taxon>
        <taxon>Burkholderiales</taxon>
        <taxon>Sphaerotilaceae</taxon>
        <taxon>Roseateles</taxon>
    </lineage>
</organism>
<proteinExistence type="predicted"/>
<comment type="caution">
    <text evidence="1">The sequence shown here is derived from an EMBL/GenBank/DDBJ whole genome shotgun (WGS) entry which is preliminary data.</text>
</comment>
<reference evidence="1 2" key="1">
    <citation type="submission" date="2024-08" db="EMBL/GenBank/DDBJ databases">
        <authorList>
            <person name="Lu H."/>
        </authorList>
    </citation>
    <scope>NUCLEOTIDE SEQUENCE [LARGE SCALE GENOMIC DNA]</scope>
    <source>
        <strain evidence="1 2">BYS180W</strain>
    </source>
</reference>
<protein>
    <submittedName>
        <fullName evidence="1">Uncharacterized protein</fullName>
    </submittedName>
</protein>
<keyword evidence="2" id="KW-1185">Reference proteome</keyword>
<name>A0ABW7FTX0_9BURK</name>
<evidence type="ECO:0000313" key="2">
    <source>
        <dbReference type="Proteomes" id="UP001606099"/>
    </source>
</evidence>
<gene>
    <name evidence="1" type="ORF">ACG0Z6_05680</name>
</gene>
<dbReference type="EMBL" id="JBIGHZ010000002">
    <property type="protein sequence ID" value="MFG6447733.1"/>
    <property type="molecule type" value="Genomic_DNA"/>
</dbReference>
<evidence type="ECO:0000313" key="1">
    <source>
        <dbReference type="EMBL" id="MFG6447733.1"/>
    </source>
</evidence>
<accession>A0ABW7FTX0</accession>
<dbReference type="RefSeq" id="WP_394459340.1">
    <property type="nucleotide sequence ID" value="NZ_JBIGHZ010000002.1"/>
</dbReference>
<dbReference type="Proteomes" id="UP001606099">
    <property type="component" value="Unassembled WGS sequence"/>
</dbReference>